<feature type="region of interest" description="Disordered" evidence="1">
    <location>
        <begin position="65"/>
        <end position="99"/>
    </location>
</feature>
<dbReference type="EMBL" id="CP015093">
    <property type="protein sequence ID" value="APZ54593.1"/>
    <property type="molecule type" value="Genomic_DNA"/>
</dbReference>
<organism evidence="2 3">
    <name type="scientific">Salipiger abyssi</name>
    <dbReference type="NCBI Taxonomy" id="1250539"/>
    <lineage>
        <taxon>Bacteria</taxon>
        <taxon>Pseudomonadati</taxon>
        <taxon>Pseudomonadota</taxon>
        <taxon>Alphaproteobacteria</taxon>
        <taxon>Rhodobacterales</taxon>
        <taxon>Roseobacteraceae</taxon>
        <taxon>Salipiger</taxon>
    </lineage>
</organism>
<name>A0A1P8UYX3_9RHOB</name>
<protein>
    <submittedName>
        <fullName evidence="2">Uncharacterized protein</fullName>
    </submittedName>
</protein>
<gene>
    <name evidence="2" type="ORF">Ga0080574_TMP4259</name>
</gene>
<keyword evidence="3" id="KW-1185">Reference proteome</keyword>
<evidence type="ECO:0000256" key="1">
    <source>
        <dbReference type="SAM" id="MobiDB-lite"/>
    </source>
</evidence>
<proteinExistence type="predicted"/>
<sequence>MREDLARGQAGRHFGVLRSFTNDLSPPAVARKPAARKAGTRPHAAPKFPSKDSFIFPQILGGARPVARGATPPFSQVMPRSTSATVTGVAGAEPPRLPA</sequence>
<evidence type="ECO:0000313" key="3">
    <source>
        <dbReference type="Proteomes" id="UP000187059"/>
    </source>
</evidence>
<dbReference type="KEGG" id="paby:Ga0080574_TMP4259"/>
<dbReference type="STRING" id="1250539.Ga0080574_TMP4259"/>
<feature type="region of interest" description="Disordered" evidence="1">
    <location>
        <begin position="23"/>
        <end position="51"/>
    </location>
</feature>
<dbReference type="Proteomes" id="UP000187059">
    <property type="component" value="Chromosome"/>
</dbReference>
<dbReference type="AlphaFoldDB" id="A0A1P8UYX3"/>
<evidence type="ECO:0000313" key="2">
    <source>
        <dbReference type="EMBL" id="APZ54593.1"/>
    </source>
</evidence>
<reference evidence="2 3" key="1">
    <citation type="submission" date="2016-04" db="EMBL/GenBank/DDBJ databases">
        <title>Deep-sea bacteria in the southern Pacific.</title>
        <authorList>
            <person name="Tang K."/>
        </authorList>
    </citation>
    <scope>NUCLEOTIDE SEQUENCE [LARGE SCALE GENOMIC DNA]</scope>
    <source>
        <strain evidence="2 3">JLT2014</strain>
    </source>
</reference>
<accession>A0A1P8UYX3</accession>